<dbReference type="Gene3D" id="3.40.50.150">
    <property type="entry name" value="Vaccinia Virus protein VP39"/>
    <property type="match status" value="1"/>
</dbReference>
<proteinExistence type="predicted"/>
<dbReference type="Proteomes" id="UP000176498">
    <property type="component" value="Unassembled WGS sequence"/>
</dbReference>
<dbReference type="GO" id="GO:0032259">
    <property type="term" value="P:methylation"/>
    <property type="evidence" value="ECO:0007669"/>
    <property type="project" value="UniProtKB-KW"/>
</dbReference>
<name>A0A1G1XQ37_9BACT</name>
<dbReference type="AlphaFoldDB" id="A0A1G1XQ37"/>
<dbReference type="GO" id="GO:0008276">
    <property type="term" value="F:protein methyltransferase activity"/>
    <property type="evidence" value="ECO:0007669"/>
    <property type="project" value="InterPro"/>
</dbReference>
<dbReference type="PANTHER" id="PTHR18895:SF74">
    <property type="entry name" value="MTRF1L RELEASE FACTOR GLUTAMINE METHYLTRANSFERASE"/>
    <property type="match status" value="1"/>
</dbReference>
<dbReference type="InterPro" id="IPR029063">
    <property type="entry name" value="SAM-dependent_MTases_sf"/>
</dbReference>
<dbReference type="InterPro" id="IPR040758">
    <property type="entry name" value="PrmC_N"/>
</dbReference>
<dbReference type="NCBIfam" id="TIGR00536">
    <property type="entry name" value="hemK_fam"/>
    <property type="match status" value="1"/>
</dbReference>
<sequence length="294" mass="33645">MTIEQIIRIYSQQLKITSSSPILDIELLLTKALNKPKEYLYKYPKKNLKASQLNKFKKLFNRRLKGEPIAYILGHKEFYGLDFKVNKNALIPRPETEFLVEAVINLYKTKTPKLYNSKTLIIDIGTGSGAIIIALAKNIPKAEFIATDISPRALNIAKQNAKKHKIKIKFLKGNLLDPILQFPNYQLLITNSLIVANLPYLDKKEENLLPSSNTIGLKFEPKIAYDGGPDGLKYFRQLFAQIQKYNLKPKAIFLEIGHKQADKIKKIARLSLPKYKFQVKKDLCGFDRVLILTK</sequence>
<accession>A0A1G1XQ37</accession>
<reference evidence="6 7" key="1">
    <citation type="journal article" date="2016" name="Nat. Commun.">
        <title>Thousands of microbial genomes shed light on interconnected biogeochemical processes in an aquifer system.</title>
        <authorList>
            <person name="Anantharaman K."/>
            <person name="Brown C.T."/>
            <person name="Hug L.A."/>
            <person name="Sharon I."/>
            <person name="Castelle C.J."/>
            <person name="Probst A.J."/>
            <person name="Thomas B.C."/>
            <person name="Singh A."/>
            <person name="Wilkins M.J."/>
            <person name="Karaoz U."/>
            <person name="Brodie E.L."/>
            <person name="Williams K.H."/>
            <person name="Hubbard S.S."/>
            <person name="Banfield J.F."/>
        </authorList>
    </citation>
    <scope>NUCLEOTIDE SEQUENCE [LARGE SCALE GENOMIC DNA]</scope>
</reference>
<evidence type="ECO:0000256" key="3">
    <source>
        <dbReference type="ARBA" id="ARBA00022691"/>
    </source>
</evidence>
<evidence type="ECO:0000256" key="1">
    <source>
        <dbReference type="ARBA" id="ARBA00022603"/>
    </source>
</evidence>
<dbReference type="InterPro" id="IPR050320">
    <property type="entry name" value="N5-glutamine_MTase"/>
</dbReference>
<evidence type="ECO:0000259" key="5">
    <source>
        <dbReference type="Pfam" id="PF17827"/>
    </source>
</evidence>
<feature type="domain" description="Release factor glutamine methyltransferase N-terminal" evidence="5">
    <location>
        <begin position="7"/>
        <end position="74"/>
    </location>
</feature>
<dbReference type="SUPFAM" id="SSF53335">
    <property type="entry name" value="S-adenosyl-L-methionine-dependent methyltransferases"/>
    <property type="match status" value="1"/>
</dbReference>
<dbReference type="PANTHER" id="PTHR18895">
    <property type="entry name" value="HEMK METHYLTRANSFERASE"/>
    <property type="match status" value="1"/>
</dbReference>
<evidence type="ECO:0000313" key="6">
    <source>
        <dbReference type="EMBL" id="OGY42155.1"/>
    </source>
</evidence>
<dbReference type="EMBL" id="MHHZ01000007">
    <property type="protein sequence ID" value="OGY42155.1"/>
    <property type="molecule type" value="Genomic_DNA"/>
</dbReference>
<dbReference type="InterPro" id="IPR019874">
    <property type="entry name" value="RF_methyltr_PrmC"/>
</dbReference>
<dbReference type="Gene3D" id="1.10.8.10">
    <property type="entry name" value="DNA helicase RuvA subunit, C-terminal domain"/>
    <property type="match status" value="1"/>
</dbReference>
<evidence type="ECO:0000256" key="2">
    <source>
        <dbReference type="ARBA" id="ARBA00022679"/>
    </source>
</evidence>
<dbReference type="Pfam" id="PF17827">
    <property type="entry name" value="PrmC_N"/>
    <property type="match status" value="1"/>
</dbReference>
<evidence type="ECO:0000313" key="7">
    <source>
        <dbReference type="Proteomes" id="UP000176498"/>
    </source>
</evidence>
<dbReference type="InterPro" id="IPR025714">
    <property type="entry name" value="Methyltranfer_dom"/>
</dbReference>
<dbReference type="InterPro" id="IPR004556">
    <property type="entry name" value="HemK-like"/>
</dbReference>
<keyword evidence="3" id="KW-0949">S-adenosyl-L-methionine</keyword>
<dbReference type="Pfam" id="PF13847">
    <property type="entry name" value="Methyltransf_31"/>
    <property type="match status" value="1"/>
</dbReference>
<comment type="caution">
    <text evidence="6">The sequence shown here is derived from an EMBL/GenBank/DDBJ whole genome shotgun (WGS) entry which is preliminary data.</text>
</comment>
<protein>
    <submittedName>
        <fullName evidence="6">Protein-(Glutamine-N5) methyltransferase, release factor-specific</fullName>
    </submittedName>
</protein>
<dbReference type="CDD" id="cd02440">
    <property type="entry name" value="AdoMet_MTases"/>
    <property type="match status" value="1"/>
</dbReference>
<feature type="domain" description="Methyltransferase" evidence="4">
    <location>
        <begin position="117"/>
        <end position="194"/>
    </location>
</feature>
<gene>
    <name evidence="6" type="ORF">A2Y82_00295</name>
</gene>
<dbReference type="NCBIfam" id="TIGR03534">
    <property type="entry name" value="RF_mod_PrmC"/>
    <property type="match status" value="1"/>
</dbReference>
<keyword evidence="2 6" id="KW-0808">Transferase</keyword>
<evidence type="ECO:0000259" key="4">
    <source>
        <dbReference type="Pfam" id="PF13847"/>
    </source>
</evidence>
<organism evidence="6 7">
    <name type="scientific">Candidatus Buchananbacteria bacterium RBG_13_36_9</name>
    <dbReference type="NCBI Taxonomy" id="1797530"/>
    <lineage>
        <taxon>Bacteria</taxon>
        <taxon>Candidatus Buchananiibacteriota</taxon>
    </lineage>
</organism>
<keyword evidence="1 6" id="KW-0489">Methyltransferase</keyword>